<evidence type="ECO:0000256" key="1">
    <source>
        <dbReference type="ARBA" id="ARBA00023125"/>
    </source>
</evidence>
<dbReference type="InterPro" id="IPR041490">
    <property type="entry name" value="KstR2_TetR_C"/>
</dbReference>
<dbReference type="InterPro" id="IPR050109">
    <property type="entry name" value="HTH-type_TetR-like_transc_reg"/>
</dbReference>
<keyword evidence="1 2" id="KW-0238">DNA-binding</keyword>
<accession>A0A542DVL9</accession>
<dbReference type="PANTHER" id="PTHR30055:SF200">
    <property type="entry name" value="HTH-TYPE TRANSCRIPTIONAL REPRESSOR BDCR"/>
    <property type="match status" value="1"/>
</dbReference>
<dbReference type="PANTHER" id="PTHR30055">
    <property type="entry name" value="HTH-TYPE TRANSCRIPTIONAL REGULATOR RUTR"/>
    <property type="match status" value="1"/>
</dbReference>
<evidence type="ECO:0000256" key="2">
    <source>
        <dbReference type="PROSITE-ProRule" id="PRU00335"/>
    </source>
</evidence>
<dbReference type="InterPro" id="IPR036271">
    <property type="entry name" value="Tet_transcr_reg_TetR-rel_C_sf"/>
</dbReference>
<name>A0A542DVL9_9MICO</name>
<sequence>MTSATAQQRPGGPDEPSTTAARLLEAAAGAFAAKGFHATTTRDIASRAGLSPAGVYVHFSSKEQLLHALSAQGHGQALAVVRDAAATSGSPTDRLAAVMRAFSAWHAEHHAVASVVQYEFPHLTPAHRDEVLGLRKQIDEVVRDLLREGRADGSMTVDDVRDTALALMSMCIDVARWYSPHIARTPAQIGETYAALGPRLVGARQH</sequence>
<dbReference type="AlphaFoldDB" id="A0A542DVL9"/>
<dbReference type="InterPro" id="IPR001647">
    <property type="entry name" value="HTH_TetR"/>
</dbReference>
<feature type="DNA-binding region" description="H-T-H motif" evidence="2">
    <location>
        <begin position="40"/>
        <end position="59"/>
    </location>
</feature>
<reference evidence="4 5" key="1">
    <citation type="submission" date="2019-06" db="EMBL/GenBank/DDBJ databases">
        <title>Sequencing the genomes of 1000 actinobacteria strains.</title>
        <authorList>
            <person name="Klenk H.-P."/>
        </authorList>
    </citation>
    <scope>NUCLEOTIDE SEQUENCE [LARGE SCALE GENOMIC DNA]</scope>
    <source>
        <strain evidence="4 5">DSM 18607</strain>
    </source>
</reference>
<comment type="caution">
    <text evidence="4">The sequence shown here is derived from an EMBL/GenBank/DDBJ whole genome shotgun (WGS) entry which is preliminary data.</text>
</comment>
<evidence type="ECO:0000313" key="5">
    <source>
        <dbReference type="Proteomes" id="UP000317893"/>
    </source>
</evidence>
<dbReference type="PROSITE" id="PS01081">
    <property type="entry name" value="HTH_TETR_1"/>
    <property type="match status" value="1"/>
</dbReference>
<proteinExistence type="predicted"/>
<dbReference type="SUPFAM" id="SSF48498">
    <property type="entry name" value="Tetracyclin repressor-like, C-terminal domain"/>
    <property type="match status" value="1"/>
</dbReference>
<keyword evidence="5" id="KW-1185">Reference proteome</keyword>
<dbReference type="Pfam" id="PF17932">
    <property type="entry name" value="TetR_C_24"/>
    <property type="match status" value="1"/>
</dbReference>
<evidence type="ECO:0000259" key="3">
    <source>
        <dbReference type="PROSITE" id="PS50977"/>
    </source>
</evidence>
<dbReference type="PRINTS" id="PR00455">
    <property type="entry name" value="HTHTETR"/>
</dbReference>
<organism evidence="4 5">
    <name type="scientific">Lapillicoccus jejuensis</name>
    <dbReference type="NCBI Taxonomy" id="402171"/>
    <lineage>
        <taxon>Bacteria</taxon>
        <taxon>Bacillati</taxon>
        <taxon>Actinomycetota</taxon>
        <taxon>Actinomycetes</taxon>
        <taxon>Micrococcales</taxon>
        <taxon>Intrasporangiaceae</taxon>
        <taxon>Lapillicoccus</taxon>
    </lineage>
</organism>
<dbReference type="GO" id="GO:0000976">
    <property type="term" value="F:transcription cis-regulatory region binding"/>
    <property type="evidence" value="ECO:0007669"/>
    <property type="project" value="TreeGrafter"/>
</dbReference>
<dbReference type="GO" id="GO:0003700">
    <property type="term" value="F:DNA-binding transcription factor activity"/>
    <property type="evidence" value="ECO:0007669"/>
    <property type="project" value="TreeGrafter"/>
</dbReference>
<dbReference type="Gene3D" id="1.10.357.10">
    <property type="entry name" value="Tetracycline Repressor, domain 2"/>
    <property type="match status" value="1"/>
</dbReference>
<dbReference type="RefSeq" id="WP_246060997.1">
    <property type="nucleotide sequence ID" value="NZ_BAAAPR010000018.1"/>
</dbReference>
<dbReference type="Proteomes" id="UP000317893">
    <property type="component" value="Unassembled WGS sequence"/>
</dbReference>
<dbReference type="EMBL" id="VFMN01000001">
    <property type="protein sequence ID" value="TQJ07123.1"/>
    <property type="molecule type" value="Genomic_DNA"/>
</dbReference>
<evidence type="ECO:0000313" key="4">
    <source>
        <dbReference type="EMBL" id="TQJ07123.1"/>
    </source>
</evidence>
<protein>
    <submittedName>
        <fullName evidence="4">TetR family transcriptional regulator</fullName>
    </submittedName>
</protein>
<dbReference type="SUPFAM" id="SSF46689">
    <property type="entry name" value="Homeodomain-like"/>
    <property type="match status" value="1"/>
</dbReference>
<dbReference type="InterPro" id="IPR023772">
    <property type="entry name" value="DNA-bd_HTH_TetR-type_CS"/>
</dbReference>
<dbReference type="InterPro" id="IPR009057">
    <property type="entry name" value="Homeodomain-like_sf"/>
</dbReference>
<feature type="domain" description="HTH tetR-type" evidence="3">
    <location>
        <begin position="17"/>
        <end position="77"/>
    </location>
</feature>
<dbReference type="PROSITE" id="PS50977">
    <property type="entry name" value="HTH_TETR_2"/>
    <property type="match status" value="1"/>
</dbReference>
<dbReference type="Pfam" id="PF00440">
    <property type="entry name" value="TetR_N"/>
    <property type="match status" value="1"/>
</dbReference>
<gene>
    <name evidence="4" type="ORF">FB458_0172</name>
</gene>